<keyword evidence="7 9" id="KW-0234">DNA repair</keyword>
<evidence type="ECO:0000256" key="6">
    <source>
        <dbReference type="ARBA" id="ARBA00023125"/>
    </source>
</evidence>
<dbReference type="InterPro" id="IPR017261">
    <property type="entry name" value="DNA_mismatch_repair_MutS/MSH"/>
</dbReference>
<dbReference type="GO" id="GO:0005829">
    <property type="term" value="C:cytosol"/>
    <property type="evidence" value="ECO:0007669"/>
    <property type="project" value="TreeGrafter"/>
</dbReference>
<keyword evidence="4 9" id="KW-0227">DNA damage</keyword>
<dbReference type="PANTHER" id="PTHR11361">
    <property type="entry name" value="DNA MISMATCH REPAIR PROTEIN MUTS FAMILY MEMBER"/>
    <property type="match status" value="1"/>
</dbReference>
<feature type="domain" description="DNA mismatch repair proteins mutS family" evidence="11">
    <location>
        <begin position="682"/>
        <end position="698"/>
    </location>
</feature>
<dbReference type="SMART" id="SM00534">
    <property type="entry name" value="MUTSac"/>
    <property type="match status" value="1"/>
</dbReference>
<dbReference type="GO" id="GO:0030983">
    <property type="term" value="F:mismatched DNA binding"/>
    <property type="evidence" value="ECO:0007669"/>
    <property type="project" value="InterPro"/>
</dbReference>
<dbReference type="Gene3D" id="3.40.1170.10">
    <property type="entry name" value="DNA repair protein MutS, domain I"/>
    <property type="match status" value="1"/>
</dbReference>
<evidence type="ECO:0000256" key="3">
    <source>
        <dbReference type="ARBA" id="ARBA00022741"/>
    </source>
</evidence>
<dbReference type="HAMAP" id="MF_00096">
    <property type="entry name" value="MutS"/>
    <property type="match status" value="1"/>
</dbReference>
<dbReference type="SUPFAM" id="SSF55271">
    <property type="entry name" value="DNA repair protein MutS, domain I"/>
    <property type="match status" value="1"/>
</dbReference>
<comment type="similarity">
    <text evidence="1 9 10">Belongs to the DNA mismatch repair MutS family.</text>
</comment>
<reference evidence="12" key="1">
    <citation type="journal article" date="2020" name="mSystems">
        <title>Genome- and Community-Level Interaction Insights into Carbon Utilization and Element Cycling Functions of Hydrothermarchaeota in Hydrothermal Sediment.</title>
        <authorList>
            <person name="Zhou Z."/>
            <person name="Liu Y."/>
            <person name="Xu W."/>
            <person name="Pan J."/>
            <person name="Luo Z.H."/>
            <person name="Li M."/>
        </authorList>
    </citation>
    <scope>NUCLEOTIDE SEQUENCE [LARGE SCALE GENOMIC DNA]</scope>
    <source>
        <strain evidence="12">SpSt-774</strain>
    </source>
</reference>
<dbReference type="InterPro" id="IPR007696">
    <property type="entry name" value="DNA_mismatch_repair_MutS_core"/>
</dbReference>
<comment type="function">
    <text evidence="8 9">This protein is involved in the repair of mismatches in DNA. It is possible that it carries out the mismatch recognition step. This protein has a weak ATPase activity.</text>
</comment>
<dbReference type="NCBIfam" id="NF003810">
    <property type="entry name" value="PRK05399.1"/>
    <property type="match status" value="1"/>
</dbReference>
<keyword evidence="6 9" id="KW-0238">DNA-binding</keyword>
<dbReference type="Gene3D" id="3.40.50.300">
    <property type="entry name" value="P-loop containing nucleotide triphosphate hydrolases"/>
    <property type="match status" value="1"/>
</dbReference>
<dbReference type="InterPro" id="IPR036678">
    <property type="entry name" value="MutS_con_dom_sf"/>
</dbReference>
<dbReference type="PIRSF" id="PIRSF037677">
    <property type="entry name" value="DNA_mis_repair_Msh6"/>
    <property type="match status" value="1"/>
</dbReference>
<gene>
    <name evidence="9 12" type="primary">mutS</name>
    <name evidence="12" type="ORF">ENV60_00810</name>
</gene>
<dbReference type="InterPro" id="IPR016151">
    <property type="entry name" value="DNA_mismatch_repair_MutS_N"/>
</dbReference>
<dbReference type="SUPFAM" id="SSF52540">
    <property type="entry name" value="P-loop containing nucleoside triphosphate hydrolases"/>
    <property type="match status" value="1"/>
</dbReference>
<dbReference type="InterPro" id="IPR027417">
    <property type="entry name" value="P-loop_NTPase"/>
</dbReference>
<protein>
    <recommendedName>
        <fullName evidence="2 9">DNA mismatch repair protein MutS</fullName>
    </recommendedName>
</protein>
<accession>A0A7C4TFN0</accession>
<dbReference type="InterPro" id="IPR007860">
    <property type="entry name" value="DNA_mmatch_repair_MutS_con_dom"/>
</dbReference>
<evidence type="ECO:0000256" key="5">
    <source>
        <dbReference type="ARBA" id="ARBA00022840"/>
    </source>
</evidence>
<dbReference type="SUPFAM" id="SSF48334">
    <property type="entry name" value="DNA repair protein MutS, domain III"/>
    <property type="match status" value="1"/>
</dbReference>
<comment type="caution">
    <text evidence="12">The sequence shown here is derived from an EMBL/GenBank/DDBJ whole genome shotgun (WGS) entry which is preliminary data.</text>
</comment>
<dbReference type="GO" id="GO:0140664">
    <property type="term" value="F:ATP-dependent DNA damage sensor activity"/>
    <property type="evidence" value="ECO:0007669"/>
    <property type="project" value="InterPro"/>
</dbReference>
<evidence type="ECO:0000256" key="1">
    <source>
        <dbReference type="ARBA" id="ARBA00006271"/>
    </source>
</evidence>
<keyword evidence="5 9" id="KW-0067">ATP-binding</keyword>
<dbReference type="Pfam" id="PF00488">
    <property type="entry name" value="MutS_V"/>
    <property type="match status" value="1"/>
</dbReference>
<dbReference type="AlphaFoldDB" id="A0A7C4TFN0"/>
<keyword evidence="3 9" id="KW-0547">Nucleotide-binding</keyword>
<dbReference type="GO" id="GO:0006298">
    <property type="term" value="P:mismatch repair"/>
    <property type="evidence" value="ECO:0007669"/>
    <property type="project" value="UniProtKB-UniRule"/>
</dbReference>
<dbReference type="InterPro" id="IPR000432">
    <property type="entry name" value="DNA_mismatch_repair_MutS_C"/>
</dbReference>
<name>A0A7C4TFN0_UNCW3</name>
<dbReference type="PROSITE" id="PS00486">
    <property type="entry name" value="DNA_MISMATCH_REPAIR_2"/>
    <property type="match status" value="1"/>
</dbReference>
<dbReference type="InterPro" id="IPR007695">
    <property type="entry name" value="DNA_mismatch_repair_MutS-lik_N"/>
</dbReference>
<dbReference type="EMBL" id="DTGZ01000014">
    <property type="protein sequence ID" value="HGV96825.1"/>
    <property type="molecule type" value="Genomic_DNA"/>
</dbReference>
<feature type="binding site" evidence="9">
    <location>
        <begin position="608"/>
        <end position="615"/>
    </location>
    <ligand>
        <name>ATP</name>
        <dbReference type="ChEBI" id="CHEBI:30616"/>
    </ligand>
</feature>
<evidence type="ECO:0000313" key="12">
    <source>
        <dbReference type="EMBL" id="HGV96825.1"/>
    </source>
</evidence>
<dbReference type="SUPFAM" id="SSF53150">
    <property type="entry name" value="DNA repair protein MutS, domain II"/>
    <property type="match status" value="1"/>
</dbReference>
<evidence type="ECO:0000256" key="9">
    <source>
        <dbReference type="HAMAP-Rule" id="MF_00096"/>
    </source>
</evidence>
<evidence type="ECO:0000256" key="8">
    <source>
        <dbReference type="ARBA" id="ARBA00024647"/>
    </source>
</evidence>
<evidence type="ECO:0000256" key="2">
    <source>
        <dbReference type="ARBA" id="ARBA00021982"/>
    </source>
</evidence>
<dbReference type="InterPro" id="IPR045076">
    <property type="entry name" value="MutS"/>
</dbReference>
<proteinExistence type="inferred from homology"/>
<dbReference type="InterPro" id="IPR005748">
    <property type="entry name" value="DNA_mismatch_repair_MutS"/>
</dbReference>
<dbReference type="Pfam" id="PF05192">
    <property type="entry name" value="MutS_III"/>
    <property type="match status" value="1"/>
</dbReference>
<evidence type="ECO:0000259" key="11">
    <source>
        <dbReference type="PROSITE" id="PS00486"/>
    </source>
</evidence>
<organism evidence="12">
    <name type="scientific">candidate division WOR-3 bacterium</name>
    <dbReference type="NCBI Taxonomy" id="2052148"/>
    <lineage>
        <taxon>Bacteria</taxon>
        <taxon>Bacteria division WOR-3</taxon>
    </lineage>
</organism>
<evidence type="ECO:0000256" key="4">
    <source>
        <dbReference type="ARBA" id="ARBA00022763"/>
    </source>
</evidence>
<dbReference type="SMART" id="SM00533">
    <property type="entry name" value="MUTSd"/>
    <property type="match status" value="1"/>
</dbReference>
<dbReference type="Pfam" id="PF05190">
    <property type="entry name" value="MutS_IV"/>
    <property type="match status" value="1"/>
</dbReference>
<dbReference type="Pfam" id="PF01624">
    <property type="entry name" value="MutS_I"/>
    <property type="match status" value="1"/>
</dbReference>
<dbReference type="GO" id="GO:0005524">
    <property type="term" value="F:ATP binding"/>
    <property type="evidence" value="ECO:0007669"/>
    <property type="project" value="UniProtKB-UniRule"/>
</dbReference>
<dbReference type="FunFam" id="3.40.50.300:FF:000870">
    <property type="entry name" value="MutS protein homolog 4"/>
    <property type="match status" value="1"/>
</dbReference>
<dbReference type="PANTHER" id="PTHR11361:SF34">
    <property type="entry name" value="DNA MISMATCH REPAIR PROTEIN MSH1, MITOCHONDRIAL"/>
    <property type="match status" value="1"/>
</dbReference>
<dbReference type="CDD" id="cd03284">
    <property type="entry name" value="ABC_MutS1"/>
    <property type="match status" value="1"/>
</dbReference>
<dbReference type="GO" id="GO:0003684">
    <property type="term" value="F:damaged DNA binding"/>
    <property type="evidence" value="ECO:0007669"/>
    <property type="project" value="UniProtKB-UniRule"/>
</dbReference>
<dbReference type="Gene3D" id="1.10.1420.10">
    <property type="match status" value="2"/>
</dbReference>
<dbReference type="Gene3D" id="3.30.420.110">
    <property type="entry name" value="MutS, connector domain"/>
    <property type="match status" value="1"/>
</dbReference>
<evidence type="ECO:0000256" key="10">
    <source>
        <dbReference type="RuleBase" id="RU003756"/>
    </source>
</evidence>
<dbReference type="InterPro" id="IPR036187">
    <property type="entry name" value="DNA_mismatch_repair_MutS_sf"/>
</dbReference>
<sequence length="818" mass="93139">MQLTPLLEQYQRIKSKYKDALLLFRVGDFYEFYYEDAKFASSLLGITLTAKTIGKGVKVPLAGIPIKASENYIAKLVKNGLKVAICEQLEPAEKAKKIVARDVIEVITPGTAFRPSLLEEHKPLNLASYLPDGNRAGIAFCDITSGDFLCGEIDVNELTEILFRKEVRELVIPEGVNIKTDIPQTILDGYHFIFEIAYKELLEHFKLVTLDGFGIEGMKLGISCAGALLYYLKENQKSSLPQINRIRLFKPSNNLYIDRTTRKNLEIVENIHNTGEARTLFWVMDNCLTPFGKRRLRTELLEPSIDCKEIGMRLDGVEELKKKEFLRQELRKLLKSLRDVERLATRLMCQRIMPREMIVLKDSLKIYPDIKAIIEECESKILREIRDGIDDFQEIVQLIESAIAPEPPATLDEPGIIRDGYSKELDELKQIARSGKDWLLKFQDEERKKTGINSLKVAYNSVFGYYIEVTKPNLHLVPSYYIRKQTLANAERFYTPELKEFEEKILNAEEKIKSLEYEIFIRLRDEIATKGNRILKTTKAISWLDILQSFAENASLYNYTRPDVNDGEKISIIEGRHPVIERILEKGSFVPNDTELDRGKNQILLITGPNMAGKSTYLRQVALIVIMAQVGSFVPAKEAKIGIVDKIFTRIGASDDISRGVSTFLAEMMETANILNNVSERSLVILDEVGRGTSTYDGLALAWAVVEELHNNKKPRSLFATHFHELTKIEDFLPGVKNYNFLVKEWGEEIIFLRKLNPGPSDQSYGIQVARLAGLPASVINRAKEVLYGFEEGEVFSVRKLKKKRLSQSDLFIDETQS</sequence>
<dbReference type="NCBIfam" id="TIGR01070">
    <property type="entry name" value="mutS1"/>
    <property type="match status" value="1"/>
</dbReference>
<dbReference type="Pfam" id="PF05188">
    <property type="entry name" value="MutS_II"/>
    <property type="match status" value="1"/>
</dbReference>
<evidence type="ECO:0000256" key="7">
    <source>
        <dbReference type="ARBA" id="ARBA00023204"/>
    </source>
</evidence>
<dbReference type="InterPro" id="IPR007861">
    <property type="entry name" value="DNA_mismatch_repair_MutS_clamp"/>
</dbReference>